<dbReference type="InterPro" id="IPR008927">
    <property type="entry name" value="6-PGluconate_DH-like_C_sf"/>
</dbReference>
<evidence type="ECO:0000259" key="4">
    <source>
        <dbReference type="SMART" id="SM00984"/>
    </source>
</evidence>
<keyword evidence="1" id="KW-0560">Oxidoreductase</keyword>
<dbReference type="InterPro" id="IPR036220">
    <property type="entry name" value="UDP-Glc/GDP-Man_DH_C_sf"/>
</dbReference>
<dbReference type="SUPFAM" id="SSF48179">
    <property type="entry name" value="6-phosphogluconate dehydrogenase C-terminal domain-like"/>
    <property type="match status" value="1"/>
</dbReference>
<dbReference type="SMART" id="SM00984">
    <property type="entry name" value="UDPG_MGDP_dh_C"/>
    <property type="match status" value="1"/>
</dbReference>
<comment type="similarity">
    <text evidence="3">Belongs to the UDP-glucose/GDP-mannose dehydrogenase family.</text>
</comment>
<proteinExistence type="inferred from homology"/>
<dbReference type="PIRSF" id="PIRSF500136">
    <property type="entry name" value="UDP_ManNAc_DH"/>
    <property type="match status" value="1"/>
</dbReference>
<dbReference type="InterPro" id="IPR001732">
    <property type="entry name" value="UDP-Glc/GDP-Man_DH_N"/>
</dbReference>
<dbReference type="GO" id="GO:0016628">
    <property type="term" value="F:oxidoreductase activity, acting on the CH-CH group of donors, NAD or NADP as acceptor"/>
    <property type="evidence" value="ECO:0007669"/>
    <property type="project" value="InterPro"/>
</dbReference>
<dbReference type="InterPro" id="IPR028359">
    <property type="entry name" value="UDP_ManNAc/GlcNAc_DH"/>
</dbReference>
<evidence type="ECO:0000313" key="6">
    <source>
        <dbReference type="Proteomes" id="UP000666240"/>
    </source>
</evidence>
<keyword evidence="2" id="KW-0520">NAD</keyword>
<dbReference type="Pfam" id="PF03720">
    <property type="entry name" value="UDPG_MGDP_dh_C"/>
    <property type="match status" value="1"/>
</dbReference>
<protein>
    <submittedName>
        <fullName evidence="5">Nucleotide sugar dehydrogenase</fullName>
    </submittedName>
</protein>
<dbReference type="PIRSF" id="PIRSF000124">
    <property type="entry name" value="UDPglc_GDPman_dh"/>
    <property type="match status" value="1"/>
</dbReference>
<dbReference type="PANTHER" id="PTHR43491:SF1">
    <property type="entry name" value="UDP-N-ACETYL-D-MANNOSAMINE DEHYDROGENASE"/>
    <property type="match status" value="1"/>
</dbReference>
<name>A0A8J7UJD5_9HYPH</name>
<accession>A0A8J7UJD5</accession>
<dbReference type="SUPFAM" id="SSF51735">
    <property type="entry name" value="NAD(P)-binding Rossmann-fold domains"/>
    <property type="match status" value="1"/>
</dbReference>
<comment type="caution">
    <text evidence="5">The sequence shown here is derived from an EMBL/GenBank/DDBJ whole genome shotgun (WGS) entry which is preliminary data.</text>
</comment>
<dbReference type="GO" id="GO:0016616">
    <property type="term" value="F:oxidoreductase activity, acting on the CH-OH group of donors, NAD or NADP as acceptor"/>
    <property type="evidence" value="ECO:0007669"/>
    <property type="project" value="InterPro"/>
</dbReference>
<dbReference type="SUPFAM" id="SSF52413">
    <property type="entry name" value="UDP-glucose/GDP-mannose dehydrogenase C-terminal domain"/>
    <property type="match status" value="1"/>
</dbReference>
<dbReference type="Gene3D" id="3.40.50.720">
    <property type="entry name" value="NAD(P)-binding Rossmann-like Domain"/>
    <property type="match status" value="2"/>
</dbReference>
<dbReference type="InterPro" id="IPR014026">
    <property type="entry name" value="UDP-Glc/GDP-Man_DH_dimer"/>
</dbReference>
<dbReference type="Pfam" id="PF00984">
    <property type="entry name" value="UDPG_MGDP_dh"/>
    <property type="match status" value="1"/>
</dbReference>
<dbReference type="AlphaFoldDB" id="A0A8J7UJD5"/>
<dbReference type="GO" id="GO:0000271">
    <property type="term" value="P:polysaccharide biosynthetic process"/>
    <property type="evidence" value="ECO:0007669"/>
    <property type="project" value="InterPro"/>
</dbReference>
<evidence type="ECO:0000256" key="1">
    <source>
        <dbReference type="ARBA" id="ARBA00023002"/>
    </source>
</evidence>
<dbReference type="Pfam" id="PF03721">
    <property type="entry name" value="UDPG_MGDP_dh_N"/>
    <property type="match status" value="1"/>
</dbReference>
<dbReference type="InterPro" id="IPR014027">
    <property type="entry name" value="UDP-Glc/GDP-Man_DH_C"/>
</dbReference>
<organism evidence="5 6">
    <name type="scientific">Tianweitania sediminis</name>
    <dbReference type="NCBI Taxonomy" id="1502156"/>
    <lineage>
        <taxon>Bacteria</taxon>
        <taxon>Pseudomonadati</taxon>
        <taxon>Pseudomonadota</taxon>
        <taxon>Alphaproteobacteria</taxon>
        <taxon>Hyphomicrobiales</taxon>
        <taxon>Phyllobacteriaceae</taxon>
        <taxon>Tianweitania</taxon>
    </lineage>
</organism>
<evidence type="ECO:0000313" key="5">
    <source>
        <dbReference type="EMBL" id="MBP0438569.1"/>
    </source>
</evidence>
<feature type="domain" description="UDP-glucose/GDP-mannose dehydrogenase C-terminal" evidence="4">
    <location>
        <begin position="358"/>
        <end position="454"/>
    </location>
</feature>
<dbReference type="RefSeq" id="WP_209334602.1">
    <property type="nucleotide sequence ID" value="NZ_JAGIYY010000002.1"/>
</dbReference>
<dbReference type="EMBL" id="JAGIYY010000002">
    <property type="protein sequence ID" value="MBP0438569.1"/>
    <property type="molecule type" value="Genomic_DNA"/>
</dbReference>
<dbReference type="InterPro" id="IPR036291">
    <property type="entry name" value="NAD(P)-bd_dom_sf"/>
</dbReference>
<dbReference type="GO" id="GO:0051287">
    <property type="term" value="F:NAD binding"/>
    <property type="evidence" value="ECO:0007669"/>
    <property type="project" value="InterPro"/>
</dbReference>
<keyword evidence="6" id="KW-1185">Reference proteome</keyword>
<evidence type="ECO:0000256" key="3">
    <source>
        <dbReference type="PIRNR" id="PIRNR000124"/>
    </source>
</evidence>
<dbReference type="PANTHER" id="PTHR43491">
    <property type="entry name" value="UDP-N-ACETYL-D-MANNOSAMINE DEHYDROGENASE"/>
    <property type="match status" value="1"/>
</dbReference>
<evidence type="ECO:0000256" key="2">
    <source>
        <dbReference type="ARBA" id="ARBA00023027"/>
    </source>
</evidence>
<dbReference type="Proteomes" id="UP000666240">
    <property type="component" value="Unassembled WGS sequence"/>
</dbReference>
<sequence length="465" mass="50320">MTLDLLHDLLRPGRSSAGGALAANPQPDVAAQLTARLQARTAQIGIIGLGYVGLPLAAACGRSGFAVTGFDIDPVKVDGLNAGRSHIDALPSSELQRLLDAGRFAATDDFRRLRDCDVIVICVPTPLSHHREPDLRYVVTTAATIADSLRLGQLVVLESTTYPGTTEEVVKPLLQTTGLISGADFFLAFSPEREDPGATQFSTTTIPKVVGGDGDVAGGLAEHFYSLVVERIVRVNSLKIAEASKVTENIFRAVNIALVNELKIIYDAMGVDVWDVIDAAATKPFGFMPFYPGPGLGGHCIPIDPFYLTWKSKEFGINTKFIELAGEINASMPGYVLARLERELDRRLGLSLSRARLLVIGLAYKKNVSDIRESPALAILATLLQRGCPAAYHDPHVPEIPRTREHATLEGQKSVPLEERYDAILIVTDHDAVDYTRLAALAPLVVDTRNAMARRHLIADHIVKT</sequence>
<reference evidence="5" key="1">
    <citation type="submission" date="2021-03" db="EMBL/GenBank/DDBJ databases">
        <title>Genome sequencing and assembly of Tianweitania sediminis.</title>
        <authorList>
            <person name="Chhetri G."/>
        </authorList>
    </citation>
    <scope>NUCLEOTIDE SEQUENCE</scope>
    <source>
        <strain evidence="5">Z8</strain>
    </source>
</reference>
<dbReference type="InterPro" id="IPR017476">
    <property type="entry name" value="UDP-Glc/GDP-Man"/>
</dbReference>
<gene>
    <name evidence="5" type="ORF">J5Y06_07915</name>
</gene>
<dbReference type="NCBIfam" id="TIGR03026">
    <property type="entry name" value="NDP-sugDHase"/>
    <property type="match status" value="1"/>
</dbReference>